<keyword evidence="2" id="KW-0812">Transmembrane</keyword>
<sequence>MSGIETAGLVLGALPLIISSLDKYSRFLNIIADKHAEYGPRINEHGLVVTFFLHTLFSDALFVIDRVQRYVLHADDQYVIAFMKSYTSSFNMIGVAGAITAQVAISAISLTGLEYSHWTAEGFFIISLVTGCLSVFFSCAISPAFHGLHSAEDIKDFLTKPSPSANAKNFNWIVSEVRRHKNELNDVSEVEINNLRELVETERWKVASAYAAIMLVVPMTLLKIALNAFLIGLGIYLGKLYTAKLITSFGSRSIGILIFYLVSALFGIGIYYVAQSLKYLESTPLGHWRNILHDYTVNKTRNEQVGEDAPNEDGRTTPTPNPGHFRQSRHVREGNRVRFTTEDETVRHAADLDGLHLAEIPRTSTEDDSLPFTEERASPSPLVASNTSGSNEATATAGIDLVNVQDILKELIRAQEESLLASRRLLESFNTVG</sequence>
<evidence type="ECO:0000256" key="2">
    <source>
        <dbReference type="SAM" id="Phobius"/>
    </source>
</evidence>
<reference evidence="3 4" key="1">
    <citation type="journal article" date="2018" name="Front. Microbiol.">
        <title>Genome-Wide Analysis of Corynespora cassiicola Leaf Fall Disease Putative Effectors.</title>
        <authorList>
            <person name="Lopez D."/>
            <person name="Ribeiro S."/>
            <person name="Label P."/>
            <person name="Fumanal B."/>
            <person name="Venisse J.S."/>
            <person name="Kohler A."/>
            <person name="de Oliveira R.R."/>
            <person name="Labutti K."/>
            <person name="Lipzen A."/>
            <person name="Lail K."/>
            <person name="Bauer D."/>
            <person name="Ohm R.A."/>
            <person name="Barry K.W."/>
            <person name="Spatafora J."/>
            <person name="Grigoriev I.V."/>
            <person name="Martin F.M."/>
            <person name="Pujade-Renaud V."/>
        </authorList>
    </citation>
    <scope>NUCLEOTIDE SEQUENCE [LARGE SCALE GENOMIC DNA]</scope>
    <source>
        <strain evidence="3 4">Philippines</strain>
    </source>
</reference>
<organism evidence="3 4">
    <name type="scientific">Corynespora cassiicola Philippines</name>
    <dbReference type="NCBI Taxonomy" id="1448308"/>
    <lineage>
        <taxon>Eukaryota</taxon>
        <taxon>Fungi</taxon>
        <taxon>Dikarya</taxon>
        <taxon>Ascomycota</taxon>
        <taxon>Pezizomycotina</taxon>
        <taxon>Dothideomycetes</taxon>
        <taxon>Pleosporomycetidae</taxon>
        <taxon>Pleosporales</taxon>
        <taxon>Corynesporascaceae</taxon>
        <taxon>Corynespora</taxon>
    </lineage>
</organism>
<feature type="region of interest" description="Disordered" evidence="1">
    <location>
        <begin position="357"/>
        <end position="392"/>
    </location>
</feature>
<gene>
    <name evidence="3" type="ORF">BS50DRAFT_679142</name>
</gene>
<dbReference type="OrthoDB" id="4941332at2759"/>
<proteinExistence type="predicted"/>
<feature type="transmembrane region" description="Helical" evidence="2">
    <location>
        <begin position="90"/>
        <end position="110"/>
    </location>
</feature>
<dbReference type="STRING" id="1448308.A0A2T2NET9"/>
<name>A0A2T2NET9_CORCC</name>
<evidence type="ECO:0000313" key="3">
    <source>
        <dbReference type="EMBL" id="PSN63954.1"/>
    </source>
</evidence>
<keyword evidence="2" id="KW-1133">Transmembrane helix</keyword>
<feature type="transmembrane region" description="Helical" evidence="2">
    <location>
        <begin position="122"/>
        <end position="145"/>
    </location>
</feature>
<feature type="region of interest" description="Disordered" evidence="1">
    <location>
        <begin position="301"/>
        <end position="327"/>
    </location>
</feature>
<dbReference type="EMBL" id="KZ678139">
    <property type="protein sequence ID" value="PSN63954.1"/>
    <property type="molecule type" value="Genomic_DNA"/>
</dbReference>
<protein>
    <submittedName>
        <fullName evidence="3">Uncharacterized protein</fullName>
    </submittedName>
</protein>
<keyword evidence="4" id="KW-1185">Reference proteome</keyword>
<dbReference type="AlphaFoldDB" id="A0A2T2NET9"/>
<keyword evidence="2" id="KW-0472">Membrane</keyword>
<dbReference type="Proteomes" id="UP000240883">
    <property type="component" value="Unassembled WGS sequence"/>
</dbReference>
<feature type="transmembrane region" description="Helical" evidence="2">
    <location>
        <begin position="210"/>
        <end position="237"/>
    </location>
</feature>
<feature type="transmembrane region" description="Helical" evidence="2">
    <location>
        <begin position="249"/>
        <end position="274"/>
    </location>
</feature>
<accession>A0A2T2NET9</accession>
<evidence type="ECO:0000256" key="1">
    <source>
        <dbReference type="SAM" id="MobiDB-lite"/>
    </source>
</evidence>
<evidence type="ECO:0000313" key="4">
    <source>
        <dbReference type="Proteomes" id="UP000240883"/>
    </source>
</evidence>
<feature type="compositionally biased region" description="Polar residues" evidence="1">
    <location>
        <begin position="383"/>
        <end position="392"/>
    </location>
</feature>